<evidence type="ECO:0000256" key="3">
    <source>
        <dbReference type="ARBA" id="ARBA00022898"/>
    </source>
</evidence>
<dbReference type="InterPro" id="IPR015424">
    <property type="entry name" value="PyrdxlP-dep_Trfase"/>
</dbReference>
<comment type="caution">
    <text evidence="5">The sequence shown here is derived from an EMBL/GenBank/DDBJ whole genome shotgun (WGS) entry which is preliminary data.</text>
</comment>
<dbReference type="InterPro" id="IPR049704">
    <property type="entry name" value="Aminotrans_3_PPA_site"/>
</dbReference>
<feature type="compositionally biased region" description="Pro residues" evidence="4">
    <location>
        <begin position="46"/>
        <end position="72"/>
    </location>
</feature>
<keyword evidence="3" id="KW-0663">Pyridoxal phosphate</keyword>
<dbReference type="CDD" id="cd00610">
    <property type="entry name" value="OAT_like"/>
    <property type="match status" value="1"/>
</dbReference>
<dbReference type="Gene3D" id="3.40.640.10">
    <property type="entry name" value="Type I PLP-dependent aspartate aminotransferase-like (Major domain)"/>
    <property type="match status" value="1"/>
</dbReference>
<evidence type="ECO:0000313" key="6">
    <source>
        <dbReference type="Proteomes" id="UP001515480"/>
    </source>
</evidence>
<sequence>MKFAGAATLPLSLGISDGRLFSFHNSGHRAPVHALVVVLLLLQPPPRPPTPRPPRCNPPRPPTLPHHPPMPPFSRTARPSLHASRRLLSTLPDIAPAGLPPPAARRLPKSPAANLAPHKMRELSRQENLEKRQKYLAPSLRAHYANSPSGALKLRSGAGQYLYCSEGRRYLDCVNNVCHVGHTHPRVVQAAAAQLSILNTNSRYLHDNIVRLAEALAQRLPDPLQSVFFVNSGTEANDLALRLARNFTGRQDVYCVAEAYHGHSAATLAISPYSKYSPSEMPAGVVKLSQPDTYRLGLSEAEATDRALAEYRAALASGEKPPAAYIVESLMCCGGMVSLPEGYLRGMHELTRAHGGLCIADEVQTGFGRVGTHMWAFEPQGVVPDIVTVGKPFGNGFPLAAVITTPEVAEASNKFEYFNTFGGNPVACAVGLEVLSVIDDEQLQHNALQTGAYAFDLLRQVQAQQPRVGDVRGTGLLLGVELVLDRATKAPDSEGAQLVMARMKELGVLVSTDGPHRNVLKMKPPLCFNVADAEELAKVMNQALSELPPLV</sequence>
<dbReference type="PANTHER" id="PTHR45688:SF13">
    <property type="entry name" value="ALANINE--GLYOXYLATE AMINOTRANSFERASE 2-LIKE"/>
    <property type="match status" value="1"/>
</dbReference>
<feature type="region of interest" description="Disordered" evidence="4">
    <location>
        <begin position="98"/>
        <end position="126"/>
    </location>
</feature>
<dbReference type="GO" id="GO:0030170">
    <property type="term" value="F:pyridoxal phosphate binding"/>
    <property type="evidence" value="ECO:0007669"/>
    <property type="project" value="InterPro"/>
</dbReference>
<name>A0AB34JHE4_PRYPA</name>
<dbReference type="PROSITE" id="PS00600">
    <property type="entry name" value="AA_TRANSFER_CLASS_3"/>
    <property type="match status" value="1"/>
</dbReference>
<protein>
    <submittedName>
        <fullName evidence="5">Uncharacterized protein</fullName>
    </submittedName>
</protein>
<dbReference type="AlphaFoldDB" id="A0AB34JHE4"/>
<keyword evidence="6" id="KW-1185">Reference proteome</keyword>
<dbReference type="GO" id="GO:0008483">
    <property type="term" value="F:transaminase activity"/>
    <property type="evidence" value="ECO:0007669"/>
    <property type="project" value="InterPro"/>
</dbReference>
<organism evidence="5 6">
    <name type="scientific">Prymnesium parvum</name>
    <name type="common">Toxic golden alga</name>
    <dbReference type="NCBI Taxonomy" id="97485"/>
    <lineage>
        <taxon>Eukaryota</taxon>
        <taxon>Haptista</taxon>
        <taxon>Haptophyta</taxon>
        <taxon>Prymnesiophyceae</taxon>
        <taxon>Prymnesiales</taxon>
        <taxon>Prymnesiaceae</taxon>
        <taxon>Prymnesium</taxon>
    </lineage>
</organism>
<dbReference type="SUPFAM" id="SSF53383">
    <property type="entry name" value="PLP-dependent transferases"/>
    <property type="match status" value="1"/>
</dbReference>
<evidence type="ECO:0000313" key="5">
    <source>
        <dbReference type="EMBL" id="KAL1520388.1"/>
    </source>
</evidence>
<dbReference type="Gene3D" id="3.90.1150.10">
    <property type="entry name" value="Aspartate Aminotransferase, domain 1"/>
    <property type="match status" value="1"/>
</dbReference>
<gene>
    <name evidence="5" type="ORF">AB1Y20_021974</name>
</gene>
<proteinExistence type="inferred from homology"/>
<dbReference type="InterPro" id="IPR015422">
    <property type="entry name" value="PyrdxlP-dep_Trfase_small"/>
</dbReference>
<dbReference type="InterPro" id="IPR005814">
    <property type="entry name" value="Aminotrans_3"/>
</dbReference>
<dbReference type="GO" id="GO:0005739">
    <property type="term" value="C:mitochondrion"/>
    <property type="evidence" value="ECO:0007669"/>
    <property type="project" value="TreeGrafter"/>
</dbReference>
<comment type="cofactor">
    <cofactor evidence="1">
        <name>pyridoxal 5'-phosphate</name>
        <dbReference type="ChEBI" id="CHEBI:597326"/>
    </cofactor>
</comment>
<dbReference type="Pfam" id="PF00202">
    <property type="entry name" value="Aminotran_3"/>
    <property type="match status" value="1"/>
</dbReference>
<evidence type="ECO:0000256" key="1">
    <source>
        <dbReference type="ARBA" id="ARBA00001933"/>
    </source>
</evidence>
<feature type="region of interest" description="Disordered" evidence="4">
    <location>
        <begin position="46"/>
        <end position="77"/>
    </location>
</feature>
<evidence type="ECO:0000256" key="4">
    <source>
        <dbReference type="SAM" id="MobiDB-lite"/>
    </source>
</evidence>
<dbReference type="FunFam" id="3.40.640.10:FF:000004">
    <property type="entry name" value="Acetylornithine aminotransferase"/>
    <property type="match status" value="1"/>
</dbReference>
<dbReference type="EMBL" id="JBGBPQ010000008">
    <property type="protein sequence ID" value="KAL1520388.1"/>
    <property type="molecule type" value="Genomic_DNA"/>
</dbReference>
<dbReference type="InterPro" id="IPR015421">
    <property type="entry name" value="PyrdxlP-dep_Trfase_major"/>
</dbReference>
<dbReference type="PANTHER" id="PTHR45688">
    <property type="match status" value="1"/>
</dbReference>
<comment type="similarity">
    <text evidence="2">Belongs to the class-III pyridoxal-phosphate-dependent aminotransferase family.</text>
</comment>
<dbReference type="Proteomes" id="UP001515480">
    <property type="component" value="Unassembled WGS sequence"/>
</dbReference>
<accession>A0AB34JHE4</accession>
<evidence type="ECO:0000256" key="2">
    <source>
        <dbReference type="ARBA" id="ARBA00008954"/>
    </source>
</evidence>
<reference evidence="5 6" key="1">
    <citation type="journal article" date="2024" name="Science">
        <title>Giant polyketide synthase enzymes in the biosynthesis of giant marine polyether toxins.</title>
        <authorList>
            <person name="Fallon T.R."/>
            <person name="Shende V.V."/>
            <person name="Wierzbicki I.H."/>
            <person name="Pendleton A.L."/>
            <person name="Watervoot N.F."/>
            <person name="Auber R.P."/>
            <person name="Gonzalez D.J."/>
            <person name="Wisecaver J.H."/>
            <person name="Moore B.S."/>
        </authorList>
    </citation>
    <scope>NUCLEOTIDE SEQUENCE [LARGE SCALE GENOMIC DNA]</scope>
    <source>
        <strain evidence="5 6">12B1</strain>
    </source>
</reference>